<dbReference type="Proteomes" id="UP001186944">
    <property type="component" value="Unassembled WGS sequence"/>
</dbReference>
<sequence>MDSSCQDSTVHVSREFLEYSRKKNLDWLRILWLRSEDDLIDYIMKNRAVLITNYPDIKFLCVCLMEKPCVCCNELEQMDVRGSNSQMLDRILKNMYVRGCPHVVELLKDENKKVDNSYLSTFLSHDEESLDESEVLVRSRLQRYLTDLYEPRSFYAKSRWHNPAERRMLANCGTSLQHMAIGLRKFLAVKTLINLSFRSSDNYDEPLCKPYNVYLSAEAKTTFLWISVYHMALKFHFEEIFTLRLKRDYCKETFCGSEGSKLWRGIVTNYAVEKDNIDILQKLLAISKIQTSKMPWVTPNLMSYALAYAFHKLNKRIIQYLVKEGAVFMELKNEYLPDDMVQLTDDDVISYDIMSHCSCTDLAVQSVAEKGDIELFNLMINCKGFEKFITNALEYCVIHNQTFKVKLLMEKFKRHWLILQRKKEKSTFFQRIFRNVVFNKNEKMLEILIKYHMKENYNKDDLVNVYTAKDWARISRFKLGYDLLHRHNFPSVTKGVTKADPLLEIMLYKKKLTVDISPQVGQLAKCGLNVNGQDKEGRTPLFAAIKNKDFKSMHVLLMHNSDPFQGKCAFSSFMSEMLLKEVFYCNVSTMDHLVEMLSSILSYFVTSDTRDAFVTFVLNSVNALSNTDRERLRNTLPNSAYVKYRSQFEEFLANVPSLFVLSRNAIRRHCPGKHIHQLVENIHLPSTFVPILLLKPEFDTIGGYESPWKTEYKN</sequence>
<gene>
    <name evidence="1" type="ORF">FSP39_011645</name>
</gene>
<accession>A0AA88YA33</accession>
<name>A0AA88YA33_PINIB</name>
<evidence type="ECO:0000313" key="2">
    <source>
        <dbReference type="Proteomes" id="UP001186944"/>
    </source>
</evidence>
<dbReference type="InterPro" id="IPR036770">
    <property type="entry name" value="Ankyrin_rpt-contain_sf"/>
</dbReference>
<comment type="caution">
    <text evidence="1">The sequence shown here is derived from an EMBL/GenBank/DDBJ whole genome shotgun (WGS) entry which is preliminary data.</text>
</comment>
<evidence type="ECO:0000313" key="1">
    <source>
        <dbReference type="EMBL" id="KAK3095214.1"/>
    </source>
</evidence>
<dbReference type="AlphaFoldDB" id="A0AA88YA33"/>
<proteinExistence type="predicted"/>
<dbReference type="SUPFAM" id="SSF48403">
    <property type="entry name" value="Ankyrin repeat"/>
    <property type="match status" value="1"/>
</dbReference>
<dbReference type="Gene3D" id="1.25.40.20">
    <property type="entry name" value="Ankyrin repeat-containing domain"/>
    <property type="match status" value="1"/>
</dbReference>
<reference evidence="1" key="1">
    <citation type="submission" date="2019-08" db="EMBL/GenBank/DDBJ databases">
        <title>The improved chromosome-level genome for the pearl oyster Pinctada fucata martensii using PacBio sequencing and Hi-C.</title>
        <authorList>
            <person name="Zheng Z."/>
        </authorList>
    </citation>
    <scope>NUCLEOTIDE SEQUENCE</scope>
    <source>
        <strain evidence="1">ZZ-2019</strain>
        <tissue evidence="1">Adductor muscle</tissue>
    </source>
</reference>
<organism evidence="1 2">
    <name type="scientific">Pinctada imbricata</name>
    <name type="common">Atlantic pearl-oyster</name>
    <name type="synonym">Pinctada martensii</name>
    <dbReference type="NCBI Taxonomy" id="66713"/>
    <lineage>
        <taxon>Eukaryota</taxon>
        <taxon>Metazoa</taxon>
        <taxon>Spiralia</taxon>
        <taxon>Lophotrochozoa</taxon>
        <taxon>Mollusca</taxon>
        <taxon>Bivalvia</taxon>
        <taxon>Autobranchia</taxon>
        <taxon>Pteriomorphia</taxon>
        <taxon>Pterioida</taxon>
        <taxon>Pterioidea</taxon>
        <taxon>Pteriidae</taxon>
        <taxon>Pinctada</taxon>
    </lineage>
</organism>
<keyword evidence="2" id="KW-1185">Reference proteome</keyword>
<protein>
    <submittedName>
        <fullName evidence="1">Uncharacterized protein</fullName>
    </submittedName>
</protein>
<dbReference type="EMBL" id="VSWD01000008">
    <property type="protein sequence ID" value="KAK3095214.1"/>
    <property type="molecule type" value="Genomic_DNA"/>
</dbReference>